<protein>
    <submittedName>
        <fullName evidence="1">Uncharacterized protein</fullName>
    </submittedName>
</protein>
<dbReference type="GeneID" id="36401706"/>
<organism evidence="1 2">
    <name type="scientific">Plasmopara halstedii</name>
    <name type="common">Downy mildew of sunflower</name>
    <dbReference type="NCBI Taxonomy" id="4781"/>
    <lineage>
        <taxon>Eukaryota</taxon>
        <taxon>Sar</taxon>
        <taxon>Stramenopiles</taxon>
        <taxon>Oomycota</taxon>
        <taxon>Peronosporomycetes</taxon>
        <taxon>Peronosporales</taxon>
        <taxon>Peronosporaceae</taxon>
        <taxon>Plasmopara</taxon>
    </lineage>
</organism>
<evidence type="ECO:0000313" key="1">
    <source>
        <dbReference type="EMBL" id="CEG48854.1"/>
    </source>
</evidence>
<reference evidence="2" key="1">
    <citation type="submission" date="2014-09" db="EMBL/GenBank/DDBJ databases">
        <authorList>
            <person name="Sharma Rahul"/>
            <person name="Thines Marco"/>
        </authorList>
    </citation>
    <scope>NUCLEOTIDE SEQUENCE [LARGE SCALE GENOMIC DNA]</scope>
</reference>
<keyword evidence="2" id="KW-1185">Reference proteome</keyword>
<evidence type="ECO:0000313" key="2">
    <source>
        <dbReference type="Proteomes" id="UP000054928"/>
    </source>
</evidence>
<dbReference type="AlphaFoldDB" id="A0A0P1B4K0"/>
<sequence>MSCMYAPEALLLSRALHHQPSRLGRPFGGIAQFCPVGYFISLRFDIFSTKDLSIASEWELDSLYLSTETEGHTGSNV</sequence>
<dbReference type="Proteomes" id="UP000054928">
    <property type="component" value="Unassembled WGS sequence"/>
</dbReference>
<dbReference type="EMBL" id="CCYD01003042">
    <property type="protein sequence ID" value="CEG48854.1"/>
    <property type="molecule type" value="Genomic_DNA"/>
</dbReference>
<dbReference type="RefSeq" id="XP_024585223.1">
    <property type="nucleotide sequence ID" value="XM_024719977.1"/>
</dbReference>
<accession>A0A0P1B4K0</accession>
<name>A0A0P1B4K0_PLAHL</name>
<proteinExistence type="predicted"/>